<dbReference type="AlphaFoldDB" id="A9BE27"/>
<dbReference type="PANTHER" id="PTHR42699:SF1">
    <property type="entry name" value="CYSTATHIONINE GAMMA-SYNTHASE-RELATED"/>
    <property type="match status" value="1"/>
</dbReference>
<dbReference type="KEGG" id="pmj:P9211_04061"/>
<dbReference type="InterPro" id="IPR015421">
    <property type="entry name" value="PyrdxlP-dep_Trfase_major"/>
</dbReference>
<protein>
    <submittedName>
        <fullName evidence="4">Possible Cystathionine gamma-synthase</fullName>
        <ecNumber evidence="4">2.5.1.48</ecNumber>
    </submittedName>
</protein>
<sequence length="490" mass="54140">MIARNLLIDPYWEAKDLGKAIPKSPHAVSVALPRWEDVIAYEEKDPLCMKTLQSIYPRFGLNPLVAAISQKALMLYGKDKSSCWPYPNFLTAEKAKEYCGRINKNSKSIIQELSGLHCLVVDNQTTPSAKAFWQHTGLGASSRQASIALNQVKPPSRNSGDNARKSIKNRLAKIYGCEPELIQLHPSGMAALTTALEALARLYPNKPTLQLGFPYVDVLKLPQEIFAGSELILEQEEIRIAKELDQRKPSAVIVELPSNPMLECVDLPLIAKMAHARGIPVIADDTIGSSVNIDPLPYADLIFSSLTKSFAGRGDILAGSLVISPESPWKNLFKELIPNCLLATLSDADAIELEEASQDVNVRVHQLNKSCITLKQHLEDHPDISKVLHPANCTNFKSLMRPQSGFGCLLSFELKEGLSKAQRFYDSLQVCKGPSLGTNFTLVCPYVLLAHYEELDWAAKCGLPSSLLRVSVGLEDPDDLWDRFKRALNS</sequence>
<dbReference type="Proteomes" id="UP000000788">
    <property type="component" value="Chromosome"/>
</dbReference>
<dbReference type="InterPro" id="IPR015422">
    <property type="entry name" value="PyrdxlP-dep_Trfase_small"/>
</dbReference>
<keyword evidence="4" id="KW-0808">Transferase</keyword>
<dbReference type="SUPFAM" id="SSF53383">
    <property type="entry name" value="PLP-dependent transferases"/>
    <property type="match status" value="1"/>
</dbReference>
<dbReference type="GO" id="GO:0003962">
    <property type="term" value="F:cystathionine gamma-synthase activity"/>
    <property type="evidence" value="ECO:0007669"/>
    <property type="project" value="UniProtKB-EC"/>
</dbReference>
<dbReference type="STRING" id="93059.P9211_04061"/>
<dbReference type="PANTHER" id="PTHR42699">
    <property type="match status" value="1"/>
</dbReference>
<evidence type="ECO:0000313" key="5">
    <source>
        <dbReference type="Proteomes" id="UP000000788"/>
    </source>
</evidence>
<dbReference type="InterPro" id="IPR015424">
    <property type="entry name" value="PyrdxlP-dep_Trfase"/>
</dbReference>
<evidence type="ECO:0000256" key="1">
    <source>
        <dbReference type="ARBA" id="ARBA00001933"/>
    </source>
</evidence>
<dbReference type="RefSeq" id="WP_012194960.1">
    <property type="nucleotide sequence ID" value="NC_009976.1"/>
</dbReference>
<comment type="similarity">
    <text evidence="3">Belongs to the trans-sulfuration enzymes family.</text>
</comment>
<gene>
    <name evidence="4" type="ordered locus">P9211_04061</name>
</gene>
<proteinExistence type="inferred from homology"/>
<dbReference type="InterPro" id="IPR000277">
    <property type="entry name" value="Cys/Met-Metab_PyrdxlP-dep_enz"/>
</dbReference>
<evidence type="ECO:0000256" key="3">
    <source>
        <dbReference type="RuleBase" id="RU362118"/>
    </source>
</evidence>
<organism evidence="4 5">
    <name type="scientific">Prochlorococcus marinus (strain MIT 9211)</name>
    <dbReference type="NCBI Taxonomy" id="93059"/>
    <lineage>
        <taxon>Bacteria</taxon>
        <taxon>Bacillati</taxon>
        <taxon>Cyanobacteriota</taxon>
        <taxon>Cyanophyceae</taxon>
        <taxon>Synechococcales</taxon>
        <taxon>Prochlorococcaceae</taxon>
        <taxon>Prochlorococcus</taxon>
    </lineage>
</organism>
<dbReference type="HOGENOM" id="CLU_011302_1_0_3"/>
<name>A9BE27_PROM4</name>
<comment type="cofactor">
    <cofactor evidence="1 3">
        <name>pyridoxal 5'-phosphate</name>
        <dbReference type="ChEBI" id="CHEBI:597326"/>
    </cofactor>
</comment>
<keyword evidence="5" id="KW-1185">Reference proteome</keyword>
<dbReference type="eggNOG" id="COG0626">
    <property type="taxonomic scope" value="Bacteria"/>
</dbReference>
<dbReference type="Gene3D" id="3.90.1150.10">
    <property type="entry name" value="Aspartate Aminotransferase, domain 1"/>
    <property type="match status" value="1"/>
</dbReference>
<dbReference type="InterPro" id="IPR051750">
    <property type="entry name" value="Trans-sulfuration_enzymes"/>
</dbReference>
<dbReference type="EMBL" id="CP000878">
    <property type="protein sequence ID" value="ABX08337.1"/>
    <property type="molecule type" value="Genomic_DNA"/>
</dbReference>
<evidence type="ECO:0000256" key="2">
    <source>
        <dbReference type="ARBA" id="ARBA00022898"/>
    </source>
</evidence>
<dbReference type="GO" id="GO:0030170">
    <property type="term" value="F:pyridoxal phosphate binding"/>
    <property type="evidence" value="ECO:0007669"/>
    <property type="project" value="InterPro"/>
</dbReference>
<accession>A9BE27</accession>
<keyword evidence="2 3" id="KW-0663">Pyridoxal phosphate</keyword>
<dbReference type="GO" id="GO:0019346">
    <property type="term" value="P:transsulfuration"/>
    <property type="evidence" value="ECO:0007669"/>
    <property type="project" value="InterPro"/>
</dbReference>
<evidence type="ECO:0000313" key="4">
    <source>
        <dbReference type="EMBL" id="ABX08337.1"/>
    </source>
</evidence>
<reference evidence="4 5" key="1">
    <citation type="journal article" date="2007" name="PLoS Genet.">
        <title>Patterns and implications of gene gain and loss in the evolution of Prochlorococcus.</title>
        <authorList>
            <person name="Kettler G.C."/>
            <person name="Martiny A.C."/>
            <person name="Huang K."/>
            <person name="Zucker J."/>
            <person name="Coleman M.L."/>
            <person name="Rodrigue S."/>
            <person name="Chen F."/>
            <person name="Lapidus A."/>
            <person name="Ferriera S."/>
            <person name="Johnson J."/>
            <person name="Steglich C."/>
            <person name="Church G.M."/>
            <person name="Richardson P."/>
            <person name="Chisholm S.W."/>
        </authorList>
    </citation>
    <scope>NUCLEOTIDE SEQUENCE [LARGE SCALE GENOMIC DNA]</scope>
    <source>
        <strain evidence="5">MIT 9211</strain>
    </source>
</reference>
<dbReference type="OrthoDB" id="262490at2"/>
<dbReference type="EC" id="2.5.1.48" evidence="4"/>
<dbReference type="Pfam" id="PF01053">
    <property type="entry name" value="Cys_Met_Meta_PP"/>
    <property type="match status" value="1"/>
</dbReference>
<dbReference type="Gene3D" id="3.40.640.10">
    <property type="entry name" value="Type I PLP-dependent aspartate aminotransferase-like (Major domain)"/>
    <property type="match status" value="1"/>
</dbReference>